<dbReference type="OrthoDB" id="9799456at2"/>
<reference evidence="2 3" key="1">
    <citation type="submission" date="2018-03" db="EMBL/GenBank/DDBJ databases">
        <title>Genome sequencing of Phreatobacter sp.</title>
        <authorList>
            <person name="Kim S.-J."/>
            <person name="Heo J."/>
            <person name="Kwon S.-W."/>
        </authorList>
    </citation>
    <scope>NUCLEOTIDE SEQUENCE [LARGE SCALE GENOMIC DNA]</scope>
    <source>
        <strain evidence="2 3">S-12</strain>
    </source>
</reference>
<keyword evidence="1" id="KW-0472">Membrane</keyword>
<dbReference type="InterPro" id="IPR009325">
    <property type="entry name" value="DUF983"/>
</dbReference>
<sequence length="146" mass="16489">MTVQILTGQPVAEPVRPARDLWTAVRRGMVCRCPACGEGRLFTSYLKVAPVCESCGEELHHHRADDAPPYLTIMVVGHVIVPLLMWFELAYQPSLWIHAAIWLPLTLVMSLLLLPPLKGLVVGYQWAMRMHGFDEFGEDRQQGQIQ</sequence>
<protein>
    <recommendedName>
        <fullName evidence="4">DUF983 domain-containing protein</fullName>
    </recommendedName>
</protein>
<dbReference type="EMBL" id="CP027668">
    <property type="protein sequence ID" value="AVO45193.1"/>
    <property type="molecule type" value="Genomic_DNA"/>
</dbReference>
<dbReference type="AlphaFoldDB" id="A0A2S0NB72"/>
<dbReference type="RefSeq" id="WP_106748534.1">
    <property type="nucleotide sequence ID" value="NZ_CP027668.1"/>
</dbReference>
<name>A0A2S0NB72_9HYPH</name>
<dbReference type="Pfam" id="PF06170">
    <property type="entry name" value="DUF983"/>
    <property type="match status" value="1"/>
</dbReference>
<feature type="transmembrane region" description="Helical" evidence="1">
    <location>
        <begin position="95"/>
        <end position="114"/>
    </location>
</feature>
<evidence type="ECO:0008006" key="4">
    <source>
        <dbReference type="Google" id="ProtNLM"/>
    </source>
</evidence>
<keyword evidence="1" id="KW-1133">Transmembrane helix</keyword>
<dbReference type="NCBIfam" id="NF004633">
    <property type="entry name" value="PRK05978.1"/>
    <property type="match status" value="1"/>
</dbReference>
<evidence type="ECO:0000313" key="3">
    <source>
        <dbReference type="Proteomes" id="UP000237889"/>
    </source>
</evidence>
<accession>A0A2S0NB72</accession>
<proteinExistence type="predicted"/>
<keyword evidence="1" id="KW-0812">Transmembrane</keyword>
<dbReference type="Proteomes" id="UP000237889">
    <property type="component" value="Chromosome"/>
</dbReference>
<gene>
    <name evidence="2" type="ORF">C6569_09035</name>
</gene>
<evidence type="ECO:0000313" key="2">
    <source>
        <dbReference type="EMBL" id="AVO45193.1"/>
    </source>
</evidence>
<evidence type="ECO:0000256" key="1">
    <source>
        <dbReference type="SAM" id="Phobius"/>
    </source>
</evidence>
<feature type="transmembrane region" description="Helical" evidence="1">
    <location>
        <begin position="70"/>
        <end position="89"/>
    </location>
</feature>
<keyword evidence="3" id="KW-1185">Reference proteome</keyword>
<dbReference type="KEGG" id="phr:C6569_09035"/>
<organism evidence="2 3">
    <name type="scientific">Phreatobacter cathodiphilus</name>
    <dbReference type="NCBI Taxonomy" id="1868589"/>
    <lineage>
        <taxon>Bacteria</taxon>
        <taxon>Pseudomonadati</taxon>
        <taxon>Pseudomonadota</taxon>
        <taxon>Alphaproteobacteria</taxon>
        <taxon>Hyphomicrobiales</taxon>
        <taxon>Phreatobacteraceae</taxon>
        <taxon>Phreatobacter</taxon>
    </lineage>
</organism>